<feature type="transmembrane region" description="Helical" evidence="1">
    <location>
        <begin position="12"/>
        <end position="32"/>
    </location>
</feature>
<keyword evidence="1" id="KW-0472">Membrane</keyword>
<sequence length="93" mass="10459">MSSKIITVQNATMITALMMSIVRVTFMLAALVSMMMAKIVSDDSEEKSNKEEEISDVEKYHKLHQDTGILPLYNSSLRAANMMAEESPVKTRF</sequence>
<gene>
    <name evidence="2" type="ORF">HNY73_020195</name>
</gene>
<evidence type="ECO:0000313" key="3">
    <source>
        <dbReference type="Proteomes" id="UP000807504"/>
    </source>
</evidence>
<name>A0A8T0E5U3_ARGBR</name>
<protein>
    <submittedName>
        <fullName evidence="2">Uncharacterized protein</fullName>
    </submittedName>
</protein>
<organism evidence="2 3">
    <name type="scientific">Argiope bruennichi</name>
    <name type="common">Wasp spider</name>
    <name type="synonym">Aranea bruennichi</name>
    <dbReference type="NCBI Taxonomy" id="94029"/>
    <lineage>
        <taxon>Eukaryota</taxon>
        <taxon>Metazoa</taxon>
        <taxon>Ecdysozoa</taxon>
        <taxon>Arthropoda</taxon>
        <taxon>Chelicerata</taxon>
        <taxon>Arachnida</taxon>
        <taxon>Araneae</taxon>
        <taxon>Araneomorphae</taxon>
        <taxon>Entelegynae</taxon>
        <taxon>Araneoidea</taxon>
        <taxon>Araneidae</taxon>
        <taxon>Argiope</taxon>
    </lineage>
</organism>
<comment type="caution">
    <text evidence="2">The sequence shown here is derived from an EMBL/GenBank/DDBJ whole genome shotgun (WGS) entry which is preliminary data.</text>
</comment>
<keyword evidence="1" id="KW-0812">Transmembrane</keyword>
<evidence type="ECO:0000313" key="2">
    <source>
        <dbReference type="EMBL" id="KAF8767209.1"/>
    </source>
</evidence>
<reference evidence="2" key="2">
    <citation type="submission" date="2020-06" db="EMBL/GenBank/DDBJ databases">
        <authorList>
            <person name="Sheffer M."/>
        </authorList>
    </citation>
    <scope>NUCLEOTIDE SEQUENCE</scope>
</reference>
<evidence type="ECO:0000256" key="1">
    <source>
        <dbReference type="SAM" id="Phobius"/>
    </source>
</evidence>
<dbReference type="AlphaFoldDB" id="A0A8T0E5U3"/>
<dbReference type="Proteomes" id="UP000807504">
    <property type="component" value="Unassembled WGS sequence"/>
</dbReference>
<dbReference type="EMBL" id="JABXBU010002230">
    <property type="protein sequence ID" value="KAF8767209.1"/>
    <property type="molecule type" value="Genomic_DNA"/>
</dbReference>
<reference evidence="2" key="1">
    <citation type="journal article" date="2020" name="bioRxiv">
        <title>Chromosome-level reference genome of the European wasp spider Argiope bruennichi: a resource for studies on range expansion and evolutionary adaptation.</title>
        <authorList>
            <person name="Sheffer M.M."/>
            <person name="Hoppe A."/>
            <person name="Krehenwinkel H."/>
            <person name="Uhl G."/>
            <person name="Kuss A.W."/>
            <person name="Jensen L."/>
            <person name="Jensen C."/>
            <person name="Gillespie R.G."/>
            <person name="Hoff K.J."/>
            <person name="Prost S."/>
        </authorList>
    </citation>
    <scope>NUCLEOTIDE SEQUENCE</scope>
</reference>
<keyword evidence="3" id="KW-1185">Reference proteome</keyword>
<proteinExistence type="predicted"/>
<keyword evidence="1" id="KW-1133">Transmembrane helix</keyword>
<accession>A0A8T0E5U3</accession>